<dbReference type="Proteomes" id="UP000824120">
    <property type="component" value="Chromosome 9"/>
</dbReference>
<dbReference type="EMBL" id="JACXVP010000009">
    <property type="protein sequence ID" value="KAG5588697.1"/>
    <property type="molecule type" value="Genomic_DNA"/>
</dbReference>
<protein>
    <submittedName>
        <fullName evidence="2">Uncharacterized protein</fullName>
    </submittedName>
</protein>
<feature type="compositionally biased region" description="Basic residues" evidence="1">
    <location>
        <begin position="26"/>
        <end position="35"/>
    </location>
</feature>
<evidence type="ECO:0000313" key="2">
    <source>
        <dbReference type="EMBL" id="KAG5588697.1"/>
    </source>
</evidence>
<gene>
    <name evidence="2" type="ORF">H5410_049131</name>
</gene>
<keyword evidence="3" id="KW-1185">Reference proteome</keyword>
<proteinExistence type="predicted"/>
<name>A0A9J5XK82_SOLCO</name>
<reference evidence="2 3" key="1">
    <citation type="submission" date="2020-09" db="EMBL/GenBank/DDBJ databases">
        <title>De no assembly of potato wild relative species, Solanum commersonii.</title>
        <authorList>
            <person name="Cho K."/>
        </authorList>
    </citation>
    <scope>NUCLEOTIDE SEQUENCE [LARGE SCALE GENOMIC DNA]</scope>
    <source>
        <strain evidence="2">LZ3.2</strain>
        <tissue evidence="2">Leaf</tissue>
    </source>
</reference>
<organism evidence="2 3">
    <name type="scientific">Solanum commersonii</name>
    <name type="common">Commerson's wild potato</name>
    <name type="synonym">Commerson's nightshade</name>
    <dbReference type="NCBI Taxonomy" id="4109"/>
    <lineage>
        <taxon>Eukaryota</taxon>
        <taxon>Viridiplantae</taxon>
        <taxon>Streptophyta</taxon>
        <taxon>Embryophyta</taxon>
        <taxon>Tracheophyta</taxon>
        <taxon>Spermatophyta</taxon>
        <taxon>Magnoliopsida</taxon>
        <taxon>eudicotyledons</taxon>
        <taxon>Gunneridae</taxon>
        <taxon>Pentapetalae</taxon>
        <taxon>asterids</taxon>
        <taxon>lamiids</taxon>
        <taxon>Solanales</taxon>
        <taxon>Solanaceae</taxon>
        <taxon>Solanoideae</taxon>
        <taxon>Solaneae</taxon>
        <taxon>Solanum</taxon>
    </lineage>
</organism>
<accession>A0A9J5XK82</accession>
<evidence type="ECO:0000313" key="3">
    <source>
        <dbReference type="Proteomes" id="UP000824120"/>
    </source>
</evidence>
<sequence>MLDICIDRVAREGDISPRQQRSGSNKNKKKTHGRQHSWNGKMTEEFVPKAPINAIDKAEPFDKINRFNKIQQIHKEGMNYQVLLDRFEEEDKRKLLQVAEVRRLV</sequence>
<dbReference type="OrthoDB" id="1306281at2759"/>
<feature type="region of interest" description="Disordered" evidence="1">
    <location>
        <begin position="10"/>
        <end position="45"/>
    </location>
</feature>
<evidence type="ECO:0000256" key="1">
    <source>
        <dbReference type="SAM" id="MobiDB-lite"/>
    </source>
</evidence>
<dbReference type="AlphaFoldDB" id="A0A9J5XK82"/>
<comment type="caution">
    <text evidence="2">The sequence shown here is derived from an EMBL/GenBank/DDBJ whole genome shotgun (WGS) entry which is preliminary data.</text>
</comment>